<sequence length="99" mass="10925">MGIQFTRSDGKIRSIHDELLGILIPTPPAAFLFKENGAICIVDRSVSPSNGDSVIIYNESQGFQRITFSERVDNEQVWGVVTWICHEACGSKANSSVRL</sequence>
<protein>
    <recommendedName>
        <fullName evidence="3">Peptidase S24/S26A/S26B/S26C domain-containing protein</fullName>
    </recommendedName>
</protein>
<organism evidence="1 2">
    <name type="scientific">Aminobacterium colombiense (strain DSM 12261 / ALA-1)</name>
    <dbReference type="NCBI Taxonomy" id="572547"/>
    <lineage>
        <taxon>Bacteria</taxon>
        <taxon>Thermotogati</taxon>
        <taxon>Synergistota</taxon>
        <taxon>Synergistia</taxon>
        <taxon>Synergistales</taxon>
        <taxon>Aminobacteriaceae</taxon>
        <taxon>Aminobacterium</taxon>
    </lineage>
</organism>
<dbReference type="STRING" id="572547.Amico_0965"/>
<dbReference type="EMBL" id="CP001997">
    <property type="protein sequence ID" value="ADE57090.1"/>
    <property type="molecule type" value="Genomic_DNA"/>
</dbReference>
<accession>D5EEV8</accession>
<evidence type="ECO:0008006" key="3">
    <source>
        <dbReference type="Google" id="ProtNLM"/>
    </source>
</evidence>
<dbReference type="InterPro" id="IPR036286">
    <property type="entry name" value="LexA/Signal_pep-like_sf"/>
</dbReference>
<dbReference type="Proteomes" id="UP000002366">
    <property type="component" value="Chromosome"/>
</dbReference>
<evidence type="ECO:0000313" key="1">
    <source>
        <dbReference type="EMBL" id="ADE57090.1"/>
    </source>
</evidence>
<evidence type="ECO:0000313" key="2">
    <source>
        <dbReference type="Proteomes" id="UP000002366"/>
    </source>
</evidence>
<dbReference type="RefSeq" id="WP_013048353.1">
    <property type="nucleotide sequence ID" value="NC_014011.1"/>
</dbReference>
<dbReference type="HOGENOM" id="CLU_2353687_0_0_0"/>
<gene>
    <name evidence="1" type="ordered locus">Amico_0965</name>
</gene>
<dbReference type="OrthoDB" id="2475196at2"/>
<dbReference type="KEGG" id="aco:Amico_0965"/>
<keyword evidence="2" id="KW-1185">Reference proteome</keyword>
<dbReference type="SUPFAM" id="SSF51306">
    <property type="entry name" value="LexA/Signal peptidase"/>
    <property type="match status" value="1"/>
</dbReference>
<name>D5EEV8_AMICL</name>
<reference evidence="1 2" key="1">
    <citation type="journal article" date="2010" name="Stand. Genomic Sci.">
        <title>Complete genome sequence of Aminobacterium colombiense type strain (ALA-1).</title>
        <authorList>
            <person name="Chertkov O."/>
            <person name="Sikorski J."/>
            <person name="Brambilla E."/>
            <person name="Lapidus A."/>
            <person name="Copeland A."/>
            <person name="Glavina Del Rio T."/>
            <person name="Nolan M."/>
            <person name="Lucas S."/>
            <person name="Tice H."/>
            <person name="Cheng J.F."/>
            <person name="Han C."/>
            <person name="Detter J.C."/>
            <person name="Bruce D."/>
            <person name="Tapia R."/>
            <person name="Goodwin L."/>
            <person name="Pitluck S."/>
            <person name="Liolios K."/>
            <person name="Ivanova N."/>
            <person name="Mavromatis K."/>
            <person name="Ovchinnikova G."/>
            <person name="Pati A."/>
            <person name="Chen A."/>
            <person name="Palaniappan K."/>
            <person name="Land M."/>
            <person name="Hauser L."/>
            <person name="Chang Y.J."/>
            <person name="Jeffries C.D."/>
            <person name="Spring S."/>
            <person name="Rohde M."/>
            <person name="Goker M."/>
            <person name="Bristow J."/>
            <person name="Eisen J.A."/>
            <person name="Markowitz V."/>
            <person name="Hugenholtz P."/>
            <person name="Kyrpides N.C."/>
            <person name="Klenk H.P."/>
        </authorList>
    </citation>
    <scope>NUCLEOTIDE SEQUENCE [LARGE SCALE GENOMIC DNA]</scope>
    <source>
        <strain evidence="2">DSM 12261 / ALA-1</strain>
    </source>
</reference>
<dbReference type="AlphaFoldDB" id="D5EEV8"/>
<proteinExistence type="predicted"/>